<dbReference type="InterPro" id="IPR024633">
    <property type="entry name" value="DnaA_N_dom"/>
</dbReference>
<dbReference type="Pfam" id="PF11638">
    <property type="entry name" value="DnaA_N"/>
    <property type="match status" value="1"/>
</dbReference>
<dbReference type="GO" id="GO:0005524">
    <property type="term" value="F:ATP binding"/>
    <property type="evidence" value="ECO:0007669"/>
    <property type="project" value="UniProtKB-UniRule"/>
</dbReference>
<dbReference type="PRINTS" id="PR00051">
    <property type="entry name" value="DNAA"/>
</dbReference>
<dbReference type="FunFam" id="3.40.50.300:FF:000103">
    <property type="entry name" value="Chromosomal replication initiator protein DnaA"/>
    <property type="match status" value="1"/>
</dbReference>
<feature type="binding site" evidence="8">
    <location>
        <position position="218"/>
    </location>
    <ligand>
        <name>ATP</name>
        <dbReference type="ChEBI" id="CHEBI:30616"/>
    </ligand>
</feature>
<name>A0A2C5WBI7_PSEPU</name>
<evidence type="ECO:0000259" key="13">
    <source>
        <dbReference type="SMART" id="SM00382"/>
    </source>
</evidence>
<feature type="domain" description="Chromosomal replication initiator DnaA C-terminal" evidence="14">
    <location>
        <begin position="415"/>
        <end position="484"/>
    </location>
</feature>
<dbReference type="Gene3D" id="1.10.1750.10">
    <property type="match status" value="1"/>
</dbReference>
<feature type="compositionally biased region" description="Polar residues" evidence="12">
    <location>
        <begin position="98"/>
        <end position="107"/>
    </location>
</feature>
<dbReference type="GO" id="GO:0005737">
    <property type="term" value="C:cytoplasm"/>
    <property type="evidence" value="ECO:0007669"/>
    <property type="project" value="UniProtKB-SubCell"/>
</dbReference>
<comment type="subunit">
    <text evidence="8">Oligomerizes as a right-handed, spiral filament on DNA at oriC.</text>
</comment>
<dbReference type="AlphaFoldDB" id="A0A2C5WBI7"/>
<dbReference type="HAMAP" id="MF_00377">
    <property type="entry name" value="DnaA_bact"/>
    <property type="match status" value="1"/>
</dbReference>
<proteinExistence type="inferred from homology"/>
<dbReference type="SMART" id="SM00760">
    <property type="entry name" value="Bac_DnaA_C"/>
    <property type="match status" value="1"/>
</dbReference>
<dbReference type="FunFam" id="1.10.1750.10:FF:000001">
    <property type="entry name" value="Chromosomal replication initiator protein DnaA"/>
    <property type="match status" value="1"/>
</dbReference>
<dbReference type="Pfam" id="PF00308">
    <property type="entry name" value="Bac_DnaA"/>
    <property type="match status" value="1"/>
</dbReference>
<keyword evidence="2 8" id="KW-0963">Cytoplasm</keyword>
<dbReference type="GO" id="GO:0006270">
    <property type="term" value="P:DNA replication initiation"/>
    <property type="evidence" value="ECO:0007669"/>
    <property type="project" value="UniProtKB-UniRule"/>
</dbReference>
<evidence type="ECO:0000256" key="3">
    <source>
        <dbReference type="ARBA" id="ARBA00022705"/>
    </source>
</evidence>
<evidence type="ECO:0000256" key="2">
    <source>
        <dbReference type="ARBA" id="ARBA00022490"/>
    </source>
</evidence>
<feature type="domain" description="AAA+ ATPase" evidence="13">
    <location>
        <begin position="204"/>
        <end position="409"/>
    </location>
</feature>
<dbReference type="InterPro" id="IPR013159">
    <property type="entry name" value="DnaA_C"/>
</dbReference>
<evidence type="ECO:0000313" key="16">
    <source>
        <dbReference type="Proteomes" id="UP000222460"/>
    </source>
</evidence>
<evidence type="ECO:0000313" key="15">
    <source>
        <dbReference type="EMBL" id="PHH41650.1"/>
    </source>
</evidence>
<dbReference type="PROSITE" id="PS01008">
    <property type="entry name" value="DNAA"/>
    <property type="match status" value="1"/>
</dbReference>
<protein>
    <recommendedName>
        <fullName evidence="8 9">Chromosomal replication initiator protein DnaA</fullName>
    </recommendedName>
</protein>
<evidence type="ECO:0000256" key="10">
    <source>
        <dbReference type="RuleBase" id="RU000577"/>
    </source>
</evidence>
<feature type="region of interest" description="Domain I, interacts with DnaA modulators" evidence="8">
    <location>
        <begin position="1"/>
        <end position="104"/>
    </location>
</feature>
<dbReference type="InterPro" id="IPR010921">
    <property type="entry name" value="Trp_repressor/repl_initiator"/>
</dbReference>
<comment type="caution">
    <text evidence="8">Lacks conserved residue(s) required for the propagation of feature annotation.</text>
</comment>
<feature type="compositionally biased region" description="Low complexity" evidence="12">
    <location>
        <begin position="87"/>
        <end position="97"/>
    </location>
</feature>
<dbReference type="SUPFAM" id="SSF48295">
    <property type="entry name" value="TrpR-like"/>
    <property type="match status" value="1"/>
</dbReference>
<comment type="caution">
    <text evidence="15">The sequence shown here is derived from an EMBL/GenBank/DDBJ whole genome shotgun (WGS) entry which is preliminary data.</text>
</comment>
<feature type="binding site" evidence="8">
    <location>
        <position position="217"/>
    </location>
    <ligand>
        <name>ATP</name>
        <dbReference type="ChEBI" id="CHEBI:30616"/>
    </ligand>
</feature>
<keyword evidence="7 8" id="KW-0238">DNA-binding</keyword>
<dbReference type="GO" id="GO:0006275">
    <property type="term" value="P:regulation of DNA replication"/>
    <property type="evidence" value="ECO:0007669"/>
    <property type="project" value="UniProtKB-UniRule"/>
</dbReference>
<dbReference type="SMART" id="SM00382">
    <property type="entry name" value="AAA"/>
    <property type="match status" value="1"/>
</dbReference>
<dbReference type="GO" id="GO:0005886">
    <property type="term" value="C:plasma membrane"/>
    <property type="evidence" value="ECO:0007669"/>
    <property type="project" value="TreeGrafter"/>
</dbReference>
<evidence type="ECO:0000259" key="14">
    <source>
        <dbReference type="SMART" id="SM00760"/>
    </source>
</evidence>
<dbReference type="Gene3D" id="3.30.300.180">
    <property type="match status" value="1"/>
</dbReference>
<dbReference type="FunFam" id="1.10.8.60:FF:000003">
    <property type="entry name" value="Chromosomal replication initiator protein DnaA"/>
    <property type="match status" value="1"/>
</dbReference>
<keyword evidence="5 8" id="KW-0067">ATP-binding</keyword>
<dbReference type="SUPFAM" id="SSF52540">
    <property type="entry name" value="P-loop containing nucleoside triphosphate hydrolases"/>
    <property type="match status" value="1"/>
</dbReference>
<sequence length="507" mass="56971">MSVELWQQCVELLREELPAQQFNTWIRPLQVEAEGDELRVYAPNRFVLDWVNEKYLGRVLELLDEHGNGMAPALSLLIGSKRSSAPRAAPNAPLAAAQVSQAQANTVPASAPAPAPSAAPAKRSTQKTEEVSEEPSRDSFDPMAGAASQQAPVRAEQRTVQVEGALKHTSYLNRTFTFENFVEGKSNQLARAAAWQVADNPKHGYNPLFLYGGVGLGKTHLMHAVGNHLLKKNPNAKVVYLHSERFVADMVKALQLNAINEFKRFYRSVDALLIDDIQFFARKERSQEEFFHTFNALLEGGQQVILTSDRYPKEIEGLEERLKSRFGWGLTVAVEPPELETRVAILMKKADQAKVELPHDAAFFIAQRIRSNVRELEGALKRVIAHSHFMGRDITIELIRESLKDLLALQDKLVSVDNIQRTVAEYYKIKISDLLSKRRSRSVARPRQVAMALSKELTNHSLPEIGDVFGGRDHTTVLHACRKINELKESDADIREDYKNLLRTLTT</sequence>
<dbReference type="Proteomes" id="UP000222460">
    <property type="component" value="Unassembled WGS sequence"/>
</dbReference>
<feature type="binding site" evidence="8">
    <location>
        <position position="219"/>
    </location>
    <ligand>
        <name>ATP</name>
        <dbReference type="ChEBI" id="CHEBI:30616"/>
    </ligand>
</feature>
<dbReference type="InterPro" id="IPR020591">
    <property type="entry name" value="Chromosome_initiator_DnaA-like"/>
</dbReference>
<feature type="region of interest" description="Disordered" evidence="12">
    <location>
        <begin position="87"/>
        <end position="159"/>
    </location>
</feature>
<dbReference type="Gene3D" id="3.40.50.300">
    <property type="entry name" value="P-loop containing nucleotide triphosphate hydrolases"/>
    <property type="match status" value="1"/>
</dbReference>
<comment type="similarity">
    <text evidence="1 8 11">Belongs to the DnaA family.</text>
</comment>
<evidence type="ECO:0000256" key="5">
    <source>
        <dbReference type="ARBA" id="ARBA00022840"/>
    </source>
</evidence>
<dbReference type="InterPro" id="IPR013317">
    <property type="entry name" value="DnaA_dom"/>
</dbReference>
<dbReference type="InterPro" id="IPR001957">
    <property type="entry name" value="Chromosome_initiator_DnaA"/>
</dbReference>
<organism evidence="15 16">
    <name type="scientific">Pseudomonas putida</name>
    <name type="common">Arthrobacter siderocapsulatus</name>
    <dbReference type="NCBI Taxonomy" id="303"/>
    <lineage>
        <taxon>Bacteria</taxon>
        <taxon>Pseudomonadati</taxon>
        <taxon>Pseudomonadota</taxon>
        <taxon>Gammaproteobacteria</taxon>
        <taxon>Pseudomonadales</taxon>
        <taxon>Pseudomonadaceae</taxon>
        <taxon>Pseudomonas</taxon>
    </lineage>
</organism>
<dbReference type="InterPro" id="IPR003593">
    <property type="entry name" value="AAA+_ATPase"/>
</dbReference>
<reference evidence="16" key="1">
    <citation type="submission" date="2017-10" db="EMBL/GenBank/DDBJ databases">
        <title>FDA dAtabase for Regulatory Grade micrObial Sequences (FDA-ARGOS): Supporting development and validation of Infectious Disease Dx tests.</title>
        <authorList>
            <person name="Goldberg B."/>
            <person name="Campos J."/>
            <person name="Tallon L."/>
            <person name="Sadzewicz L."/>
            <person name="Ott S."/>
            <person name="Zhao X."/>
            <person name="Nagaraj S."/>
            <person name="Vavikolanu K."/>
            <person name="Aluvathingal J."/>
            <person name="Nadendla S."/>
            <person name="Geyer C."/>
            <person name="Sichtig H."/>
        </authorList>
    </citation>
    <scope>NUCLEOTIDE SEQUENCE [LARGE SCALE GENOMIC DNA]</scope>
    <source>
        <strain evidence="16">FDAARGOS_376</strain>
    </source>
</reference>
<accession>A0A2C5WBI7</accession>
<dbReference type="EMBL" id="PDKZ01000002">
    <property type="protein sequence ID" value="PHH41650.1"/>
    <property type="molecule type" value="Genomic_DNA"/>
</dbReference>
<keyword evidence="3 8" id="KW-0235">DNA replication</keyword>
<comment type="function">
    <text evidence="8 10">Plays an essential role in the initiation and regulation of chromosomal replication. ATP-DnaA binds to the origin of replication (oriC) to initiate formation of the DNA replication initiation complex once per cell cycle. Binds the DnaA box (a 9 base pair repeat at the origin) and separates the double-stranded (ds)DNA. Forms a right-handed helical filament on oriC DNA; dsDNA binds to the exterior of the filament while single-stranded (ss)DNA is stabiized in the filament's interior. The ATP-DnaA-oriC complex binds and stabilizes one strand of the AT-rich DNA unwinding element (DUE), permitting loading of DNA polymerase. After initiation quickly degrades to an ADP-DnaA complex that is not apt for DNA replication. Binds acidic phospholipids.</text>
</comment>
<dbReference type="Pfam" id="PF08299">
    <property type="entry name" value="Bac_DnaA_C"/>
    <property type="match status" value="1"/>
</dbReference>
<feature type="region of interest" description="Domain III, AAA+ region" evidence="8">
    <location>
        <begin position="171"/>
        <end position="387"/>
    </location>
</feature>
<evidence type="ECO:0000256" key="12">
    <source>
        <dbReference type="SAM" id="MobiDB-lite"/>
    </source>
</evidence>
<dbReference type="CDD" id="cd00009">
    <property type="entry name" value="AAA"/>
    <property type="match status" value="1"/>
</dbReference>
<dbReference type="RefSeq" id="WP_095139791.1">
    <property type="nucleotide sequence ID" value="NZ_CP083988.1"/>
</dbReference>
<evidence type="ECO:0000256" key="8">
    <source>
        <dbReference type="HAMAP-Rule" id="MF_00377"/>
    </source>
</evidence>
<comment type="domain">
    <text evidence="8">Domain I is involved in oligomerization and binding regulators, domain II is flexibile and of varying length in different bacteria, domain III forms the AAA+ region, while domain IV binds dsDNA.</text>
</comment>
<dbReference type="Gene3D" id="1.10.8.60">
    <property type="match status" value="1"/>
</dbReference>
<comment type="subcellular location">
    <subcellularLocation>
        <location evidence="8">Cytoplasm</location>
    </subcellularLocation>
</comment>
<dbReference type="NCBIfam" id="TIGR00362">
    <property type="entry name" value="DnaA"/>
    <property type="match status" value="1"/>
</dbReference>
<dbReference type="InterPro" id="IPR018312">
    <property type="entry name" value="Chromosome_initiator_DnaA_CS"/>
</dbReference>
<dbReference type="PANTHER" id="PTHR30050:SF2">
    <property type="entry name" value="CHROMOSOMAL REPLICATION INITIATOR PROTEIN DNAA"/>
    <property type="match status" value="1"/>
</dbReference>
<evidence type="ECO:0000256" key="7">
    <source>
        <dbReference type="ARBA" id="ARBA00023125"/>
    </source>
</evidence>
<dbReference type="GO" id="GO:0003688">
    <property type="term" value="F:DNA replication origin binding"/>
    <property type="evidence" value="ECO:0007669"/>
    <property type="project" value="UniProtKB-UniRule"/>
</dbReference>
<dbReference type="CDD" id="cd06571">
    <property type="entry name" value="Bac_DnaA_C"/>
    <property type="match status" value="1"/>
</dbReference>
<dbReference type="InterPro" id="IPR027417">
    <property type="entry name" value="P-loop_NTPase"/>
</dbReference>
<evidence type="ECO:0000256" key="4">
    <source>
        <dbReference type="ARBA" id="ARBA00022741"/>
    </source>
</evidence>
<gene>
    <name evidence="8" type="primary">dnaA</name>
    <name evidence="15" type="ORF">CRX57_16150</name>
</gene>
<keyword evidence="6 8" id="KW-0446">Lipid-binding</keyword>
<dbReference type="GO" id="GO:0008289">
    <property type="term" value="F:lipid binding"/>
    <property type="evidence" value="ECO:0007669"/>
    <property type="project" value="UniProtKB-KW"/>
</dbReference>
<evidence type="ECO:0000256" key="6">
    <source>
        <dbReference type="ARBA" id="ARBA00023121"/>
    </source>
</evidence>
<feature type="compositionally biased region" description="Basic and acidic residues" evidence="12">
    <location>
        <begin position="126"/>
        <end position="140"/>
    </location>
</feature>
<feature type="binding site" evidence="8">
    <location>
        <position position="215"/>
    </location>
    <ligand>
        <name>ATP</name>
        <dbReference type="ChEBI" id="CHEBI:30616"/>
    </ligand>
</feature>
<evidence type="ECO:0000256" key="11">
    <source>
        <dbReference type="RuleBase" id="RU004227"/>
    </source>
</evidence>
<dbReference type="PANTHER" id="PTHR30050">
    <property type="entry name" value="CHROMOSOMAL REPLICATION INITIATOR PROTEIN DNAA"/>
    <property type="match status" value="1"/>
</dbReference>
<feature type="region of interest" description="Domain IV, binds dsDNA" evidence="8">
    <location>
        <begin position="388"/>
        <end position="507"/>
    </location>
</feature>
<evidence type="ECO:0000256" key="9">
    <source>
        <dbReference type="NCBIfam" id="TIGR00362"/>
    </source>
</evidence>
<keyword evidence="4 8" id="KW-0547">Nucleotide-binding</keyword>
<evidence type="ECO:0000256" key="1">
    <source>
        <dbReference type="ARBA" id="ARBA00006583"/>
    </source>
</evidence>
<dbReference type="InterPro" id="IPR038454">
    <property type="entry name" value="DnaA_N_sf"/>
</dbReference>